<dbReference type="NCBIfam" id="TIGR00797">
    <property type="entry name" value="matE"/>
    <property type="match status" value="1"/>
</dbReference>
<evidence type="ECO:0000256" key="4">
    <source>
        <dbReference type="ARBA" id="ARBA00022475"/>
    </source>
</evidence>
<feature type="transmembrane region" description="Helical" evidence="10">
    <location>
        <begin position="297"/>
        <end position="317"/>
    </location>
</feature>
<protein>
    <recommendedName>
        <fullName evidence="9">Multidrug-efflux transporter</fullName>
    </recommendedName>
</protein>
<evidence type="ECO:0000256" key="7">
    <source>
        <dbReference type="ARBA" id="ARBA00023065"/>
    </source>
</evidence>
<evidence type="ECO:0000313" key="11">
    <source>
        <dbReference type="EMBL" id="SEL95618.1"/>
    </source>
</evidence>
<feature type="transmembrane region" description="Helical" evidence="10">
    <location>
        <begin position="92"/>
        <end position="109"/>
    </location>
</feature>
<feature type="transmembrane region" description="Helical" evidence="10">
    <location>
        <begin position="129"/>
        <end position="147"/>
    </location>
</feature>
<feature type="transmembrane region" description="Helical" evidence="10">
    <location>
        <begin position="452"/>
        <end position="472"/>
    </location>
</feature>
<feature type="transmembrane region" description="Helical" evidence="10">
    <location>
        <begin position="225"/>
        <end position="247"/>
    </location>
</feature>
<gene>
    <name evidence="11" type="ORF">SAMN05444354_11025</name>
</gene>
<accession>A0A1H7UG25</accession>
<feature type="transmembrane region" description="Helical" evidence="10">
    <location>
        <begin position="395"/>
        <end position="413"/>
    </location>
</feature>
<dbReference type="CDD" id="cd13139">
    <property type="entry name" value="MATE_like_14"/>
    <property type="match status" value="1"/>
</dbReference>
<dbReference type="AlphaFoldDB" id="A0A1H7UG25"/>
<dbReference type="Proteomes" id="UP000182719">
    <property type="component" value="Unassembled WGS sequence"/>
</dbReference>
<comment type="subcellular location">
    <subcellularLocation>
        <location evidence="1">Cell membrane</location>
        <topology evidence="1">Multi-pass membrane protein</topology>
    </subcellularLocation>
</comment>
<dbReference type="GO" id="GO:0015297">
    <property type="term" value="F:antiporter activity"/>
    <property type="evidence" value="ECO:0007669"/>
    <property type="project" value="UniProtKB-KW"/>
</dbReference>
<reference evidence="12" key="1">
    <citation type="submission" date="2016-10" db="EMBL/GenBank/DDBJ databases">
        <authorList>
            <person name="Varghese N."/>
            <person name="Submissions S."/>
        </authorList>
    </citation>
    <scope>NUCLEOTIDE SEQUENCE [LARGE SCALE GENOMIC DNA]</scope>
    <source>
        <strain evidence="12">DSM 17044</strain>
    </source>
</reference>
<dbReference type="InterPro" id="IPR002528">
    <property type="entry name" value="MATE_fam"/>
</dbReference>
<dbReference type="OrthoDB" id="9805232at2"/>
<evidence type="ECO:0000256" key="2">
    <source>
        <dbReference type="ARBA" id="ARBA00022448"/>
    </source>
</evidence>
<dbReference type="GO" id="GO:0042910">
    <property type="term" value="F:xenobiotic transmembrane transporter activity"/>
    <property type="evidence" value="ECO:0007669"/>
    <property type="project" value="InterPro"/>
</dbReference>
<name>A0A1H7UG25_STIAU</name>
<feature type="transmembrane region" description="Helical" evidence="10">
    <location>
        <begin position="47"/>
        <end position="72"/>
    </location>
</feature>
<evidence type="ECO:0000256" key="5">
    <source>
        <dbReference type="ARBA" id="ARBA00022692"/>
    </source>
</evidence>
<dbReference type="InterPro" id="IPR048279">
    <property type="entry name" value="MdtK-like"/>
</dbReference>
<dbReference type="RefSeq" id="WP_075008006.1">
    <property type="nucleotide sequence ID" value="NZ_FOAP01000010.1"/>
</dbReference>
<dbReference type="GO" id="GO:0005886">
    <property type="term" value="C:plasma membrane"/>
    <property type="evidence" value="ECO:0007669"/>
    <property type="project" value="UniProtKB-SubCell"/>
</dbReference>
<keyword evidence="4" id="KW-1003">Cell membrane</keyword>
<dbReference type="GO" id="GO:0006811">
    <property type="term" value="P:monoatomic ion transport"/>
    <property type="evidence" value="ECO:0007669"/>
    <property type="project" value="UniProtKB-KW"/>
</dbReference>
<dbReference type="PIRSF" id="PIRSF006603">
    <property type="entry name" value="DinF"/>
    <property type="match status" value="1"/>
</dbReference>
<evidence type="ECO:0000256" key="9">
    <source>
        <dbReference type="ARBA" id="ARBA00031636"/>
    </source>
</evidence>
<keyword evidence="2" id="KW-0813">Transport</keyword>
<evidence type="ECO:0000256" key="1">
    <source>
        <dbReference type="ARBA" id="ARBA00004651"/>
    </source>
</evidence>
<keyword evidence="3" id="KW-0050">Antiport</keyword>
<keyword evidence="7" id="KW-0406">Ion transport</keyword>
<dbReference type="PANTHER" id="PTHR43298:SF2">
    <property type="entry name" value="FMN_FAD EXPORTER YEEO-RELATED"/>
    <property type="match status" value="1"/>
</dbReference>
<proteinExistence type="predicted"/>
<feature type="transmembrane region" description="Helical" evidence="10">
    <location>
        <begin position="268"/>
        <end position="291"/>
    </location>
</feature>
<evidence type="ECO:0000256" key="3">
    <source>
        <dbReference type="ARBA" id="ARBA00022449"/>
    </source>
</evidence>
<feature type="transmembrane region" description="Helical" evidence="10">
    <location>
        <begin position="200"/>
        <end position="219"/>
    </location>
</feature>
<dbReference type="Pfam" id="PF01554">
    <property type="entry name" value="MatE"/>
    <property type="match status" value="2"/>
</dbReference>
<evidence type="ECO:0000256" key="8">
    <source>
        <dbReference type="ARBA" id="ARBA00023136"/>
    </source>
</evidence>
<keyword evidence="6 10" id="KW-1133">Transmembrane helix</keyword>
<dbReference type="EMBL" id="FOAP01000010">
    <property type="protein sequence ID" value="SEL95618.1"/>
    <property type="molecule type" value="Genomic_DNA"/>
</dbReference>
<dbReference type="PANTHER" id="PTHR43298">
    <property type="entry name" value="MULTIDRUG RESISTANCE PROTEIN NORM-RELATED"/>
    <property type="match status" value="1"/>
</dbReference>
<dbReference type="InterPro" id="IPR050222">
    <property type="entry name" value="MATE_MdtK"/>
</dbReference>
<sequence length="481" mass="50239">MSQPSLSAELTSEASPPVLAQPGWRAALAEAVRGTHHDFSTGSVDRALLLLSIPMVLEMVMESIFALVDVFFVSRLGADAVATVGLTESMLTLAYTVPLGLSIGATALISRRMGEKDPERAARTAVQTLGLGFVLSLPMSVLGVLFARPLLSALGASPAVVEQGAVYTQVMLGSFVIVMPLFLISAILRGAGDAATSMRALLLANSVNLVLAPLFIFGLGPVPGLGVLGAAIATTVGRGTGVLYQLYRLLRGGGRLCLGRRHLSLEPATLGALLRLSGGAILQSVLGLSSWLVLMRIVASFGSAAMAGYTLVMRIILFAQQPAWGMSHAVGTLVGQSLGARDAERAERVTWRASFFTVLFLGAVSLVFLTCSEPLIRAFTIEADVVFHASRGLRILSWGLILYAFVTIIPHAFNGAGDTRTPTVVNLACSWGLQIPLAYALTGPAGLGPEGAFLAIAITYAALGAVSAALFLQGKWKAQGL</sequence>
<feature type="transmembrane region" description="Helical" evidence="10">
    <location>
        <begin position="167"/>
        <end position="188"/>
    </location>
</feature>
<keyword evidence="8 10" id="KW-0472">Membrane</keyword>
<organism evidence="11 12">
    <name type="scientific">Stigmatella aurantiaca</name>
    <dbReference type="NCBI Taxonomy" id="41"/>
    <lineage>
        <taxon>Bacteria</taxon>
        <taxon>Pseudomonadati</taxon>
        <taxon>Myxococcota</taxon>
        <taxon>Myxococcia</taxon>
        <taxon>Myxococcales</taxon>
        <taxon>Cystobacterineae</taxon>
        <taxon>Archangiaceae</taxon>
        <taxon>Stigmatella</taxon>
    </lineage>
</organism>
<keyword evidence="5 10" id="KW-0812">Transmembrane</keyword>
<feature type="transmembrane region" description="Helical" evidence="10">
    <location>
        <begin position="425"/>
        <end position="446"/>
    </location>
</feature>
<evidence type="ECO:0000313" key="12">
    <source>
        <dbReference type="Proteomes" id="UP000182719"/>
    </source>
</evidence>
<evidence type="ECO:0000256" key="10">
    <source>
        <dbReference type="SAM" id="Phobius"/>
    </source>
</evidence>
<feature type="transmembrane region" description="Helical" evidence="10">
    <location>
        <begin position="355"/>
        <end position="375"/>
    </location>
</feature>
<evidence type="ECO:0000256" key="6">
    <source>
        <dbReference type="ARBA" id="ARBA00022989"/>
    </source>
</evidence>
<keyword evidence="12" id="KW-1185">Reference proteome</keyword>